<feature type="domain" description="Rieske" evidence="7">
    <location>
        <begin position="58"/>
        <end position="171"/>
    </location>
</feature>
<organism evidence="8 9">
    <name type="scientific">Aurantiacibacter rhizosphaerae</name>
    <dbReference type="NCBI Taxonomy" id="2691582"/>
    <lineage>
        <taxon>Bacteria</taxon>
        <taxon>Pseudomonadati</taxon>
        <taxon>Pseudomonadota</taxon>
        <taxon>Alphaproteobacteria</taxon>
        <taxon>Sphingomonadales</taxon>
        <taxon>Erythrobacteraceae</taxon>
        <taxon>Aurantiacibacter</taxon>
    </lineage>
</organism>
<sequence>MEYDYRTGFVAYPDAEPGSPAAKADFVDMGTGPIDPSRYWTKEEADLEWDNMWTKAWWFAGLAHDIPEVGDYFKVDHGRESFIVVRTGEGPDDIAAHYNVCPHRGNRIAHSDFGSVSDDGCFRCDFHGWRFGIDGSNKEIRDEIIFRPEVIAHRPGLKSVRCGVWNSLVFISMAEDGPSLLEQLDVMPEHLKNYPFDKYRVLRDIQVCWDANWKTALDAFVEFYHADDVHPQVLPFSETLECQYDLYDQGLSRMVIPLGYVTSRFEDRETVPEGLKMFLAFFGGNPADFEGLSGKEYDQALAKVKRDWAKRHGYDHFDNLSDEQVTDDWNYFVFPNITLNVFSDAILIQVFRPHPTDPEKSMYRAISMNLPVAGTEEMVMDAGSFGPEAISEPGWDGAVRPPIETPTDIEDFGSVLSQDARRVPEVQKGLRSRSFDGYVLSESEVRIRHYLAEIDRYIGRPSR</sequence>
<evidence type="ECO:0000256" key="3">
    <source>
        <dbReference type="ARBA" id="ARBA00022723"/>
    </source>
</evidence>
<dbReference type="GO" id="GO:0005506">
    <property type="term" value="F:iron ion binding"/>
    <property type="evidence" value="ECO:0007669"/>
    <property type="project" value="InterPro"/>
</dbReference>
<evidence type="ECO:0000313" key="9">
    <source>
        <dbReference type="Proteomes" id="UP000461409"/>
    </source>
</evidence>
<reference evidence="8 9" key="1">
    <citation type="submission" date="2019-12" db="EMBL/GenBank/DDBJ databases">
        <authorList>
            <person name="Lee S.D."/>
        </authorList>
    </citation>
    <scope>NUCLEOTIDE SEQUENCE [LARGE SCALE GENOMIC DNA]</scope>
    <source>
        <strain evidence="8 9">GH3-10</strain>
    </source>
</reference>
<dbReference type="InterPro" id="IPR036922">
    <property type="entry name" value="Rieske_2Fe-2S_sf"/>
</dbReference>
<evidence type="ECO:0000256" key="5">
    <source>
        <dbReference type="ARBA" id="ARBA00023004"/>
    </source>
</evidence>
<dbReference type="Pfam" id="PF00355">
    <property type="entry name" value="Rieske"/>
    <property type="match status" value="1"/>
</dbReference>
<evidence type="ECO:0000256" key="6">
    <source>
        <dbReference type="ARBA" id="ARBA00023014"/>
    </source>
</evidence>
<dbReference type="SUPFAM" id="SSF55961">
    <property type="entry name" value="Bet v1-like"/>
    <property type="match status" value="1"/>
</dbReference>
<comment type="cofactor">
    <cofactor evidence="1">
        <name>Fe cation</name>
        <dbReference type="ChEBI" id="CHEBI:24875"/>
    </cofactor>
</comment>
<evidence type="ECO:0000256" key="4">
    <source>
        <dbReference type="ARBA" id="ARBA00023002"/>
    </source>
</evidence>
<dbReference type="InterPro" id="IPR017941">
    <property type="entry name" value="Rieske_2Fe-2S"/>
</dbReference>
<name>A0A844XIA7_9SPHN</name>
<gene>
    <name evidence="8" type="ORF">GRF63_15340</name>
</gene>
<dbReference type="PROSITE" id="PS51296">
    <property type="entry name" value="RIESKE"/>
    <property type="match status" value="1"/>
</dbReference>
<keyword evidence="3" id="KW-0479">Metal-binding</keyword>
<keyword evidence="5" id="KW-0408">Iron</keyword>
<dbReference type="PANTHER" id="PTHR43756:SF5">
    <property type="entry name" value="CHOLINE MONOOXYGENASE, CHLOROPLASTIC"/>
    <property type="match status" value="1"/>
</dbReference>
<dbReference type="SUPFAM" id="SSF50022">
    <property type="entry name" value="ISP domain"/>
    <property type="match status" value="1"/>
</dbReference>
<keyword evidence="6" id="KW-0411">Iron-sulfur</keyword>
<dbReference type="AlphaFoldDB" id="A0A844XIA7"/>
<dbReference type="PANTHER" id="PTHR43756">
    <property type="entry name" value="CHOLINE MONOOXYGENASE, CHLOROPLASTIC"/>
    <property type="match status" value="1"/>
</dbReference>
<dbReference type="Pfam" id="PF00848">
    <property type="entry name" value="Ring_hydroxyl_A"/>
    <property type="match status" value="1"/>
</dbReference>
<dbReference type="InterPro" id="IPR015879">
    <property type="entry name" value="Ring_hydroxy_dOase_asu_C_dom"/>
</dbReference>
<keyword evidence="2" id="KW-0001">2Fe-2S</keyword>
<dbReference type="GO" id="GO:0051537">
    <property type="term" value="F:2 iron, 2 sulfur cluster binding"/>
    <property type="evidence" value="ECO:0007669"/>
    <property type="project" value="UniProtKB-KW"/>
</dbReference>
<keyword evidence="4" id="KW-0560">Oxidoreductase</keyword>
<dbReference type="InterPro" id="IPR001663">
    <property type="entry name" value="Rng_hydr_dOase-A"/>
</dbReference>
<dbReference type="Gene3D" id="2.102.10.10">
    <property type="entry name" value="Rieske [2Fe-2S] iron-sulphur domain"/>
    <property type="match status" value="1"/>
</dbReference>
<evidence type="ECO:0000313" key="8">
    <source>
        <dbReference type="EMBL" id="MWV29278.1"/>
    </source>
</evidence>
<evidence type="ECO:0000256" key="1">
    <source>
        <dbReference type="ARBA" id="ARBA00001962"/>
    </source>
</evidence>
<evidence type="ECO:0000256" key="2">
    <source>
        <dbReference type="ARBA" id="ARBA00022714"/>
    </source>
</evidence>
<evidence type="ECO:0000259" key="7">
    <source>
        <dbReference type="PROSITE" id="PS51296"/>
    </source>
</evidence>
<dbReference type="Proteomes" id="UP000461409">
    <property type="component" value="Unassembled WGS sequence"/>
</dbReference>
<protein>
    <submittedName>
        <fullName evidence="8">Rieske 2Fe-2S domain-containing protein</fullName>
    </submittedName>
</protein>
<comment type="caution">
    <text evidence="8">The sequence shown here is derived from an EMBL/GenBank/DDBJ whole genome shotgun (WGS) entry which is preliminary data.</text>
</comment>
<dbReference type="RefSeq" id="WP_160486950.1">
    <property type="nucleotide sequence ID" value="NZ_WUBR01000004.1"/>
</dbReference>
<dbReference type="EMBL" id="WUBR01000004">
    <property type="protein sequence ID" value="MWV29278.1"/>
    <property type="molecule type" value="Genomic_DNA"/>
</dbReference>
<keyword evidence="9" id="KW-1185">Reference proteome</keyword>
<reference evidence="8 9" key="2">
    <citation type="submission" date="2020-02" db="EMBL/GenBank/DDBJ databases">
        <title>Erythrobacter dongmakensis sp. nov., isolated from a tidal mudflat.</title>
        <authorList>
            <person name="Kim I.S."/>
        </authorList>
    </citation>
    <scope>NUCLEOTIDE SEQUENCE [LARGE SCALE GENOMIC DNA]</scope>
    <source>
        <strain evidence="8 9">GH3-10</strain>
    </source>
</reference>
<dbReference type="Gene3D" id="3.90.380.10">
    <property type="entry name" value="Naphthalene 1,2-dioxygenase Alpha Subunit, Chain A, domain 1"/>
    <property type="match status" value="1"/>
</dbReference>
<dbReference type="GO" id="GO:0016491">
    <property type="term" value="F:oxidoreductase activity"/>
    <property type="evidence" value="ECO:0007669"/>
    <property type="project" value="UniProtKB-KW"/>
</dbReference>
<accession>A0A844XIA7</accession>
<proteinExistence type="predicted"/>
<dbReference type="CDD" id="cd03469">
    <property type="entry name" value="Rieske_RO_Alpha_N"/>
    <property type="match status" value="1"/>
</dbReference>